<comment type="caution">
    <text evidence="6">The sequence shown here is derived from an EMBL/GenBank/DDBJ whole genome shotgun (WGS) entry which is preliminary data.</text>
</comment>
<dbReference type="InterPro" id="IPR006939">
    <property type="entry name" value="SNF5"/>
</dbReference>
<protein>
    <submittedName>
        <fullName evidence="6">SNF5-domain-containing protein</fullName>
    </submittedName>
</protein>
<name>A0A1Y1X0L5_9FUNG</name>
<gene>
    <name evidence="6" type="ORF">BCR32DRAFT_206072</name>
</gene>
<evidence type="ECO:0000256" key="3">
    <source>
        <dbReference type="ARBA" id="ARBA00023015"/>
    </source>
</evidence>
<accession>A0A1Y1X0L5</accession>
<evidence type="ECO:0000313" key="6">
    <source>
        <dbReference type="EMBL" id="ORX79148.1"/>
    </source>
</evidence>
<dbReference type="AlphaFoldDB" id="A0A1Y1X0L5"/>
<dbReference type="GO" id="GO:0006338">
    <property type="term" value="P:chromatin remodeling"/>
    <property type="evidence" value="ECO:0007669"/>
    <property type="project" value="InterPro"/>
</dbReference>
<evidence type="ECO:0000313" key="7">
    <source>
        <dbReference type="Proteomes" id="UP000193944"/>
    </source>
</evidence>
<evidence type="ECO:0000256" key="5">
    <source>
        <dbReference type="ARBA" id="ARBA00023242"/>
    </source>
</evidence>
<comment type="subcellular location">
    <subcellularLocation>
        <location evidence="1">Nucleus</location>
    </subcellularLocation>
</comment>
<dbReference type="Pfam" id="PF04855">
    <property type="entry name" value="SNF5"/>
    <property type="match status" value="1"/>
</dbReference>
<reference evidence="6 7" key="1">
    <citation type="submission" date="2016-08" db="EMBL/GenBank/DDBJ databases">
        <title>A Parts List for Fungal Cellulosomes Revealed by Comparative Genomics.</title>
        <authorList>
            <consortium name="DOE Joint Genome Institute"/>
            <person name="Haitjema C.H."/>
            <person name="Gilmore S.P."/>
            <person name="Henske J.K."/>
            <person name="Solomon K.V."/>
            <person name="De Groot R."/>
            <person name="Kuo A."/>
            <person name="Mondo S.J."/>
            <person name="Salamov A.A."/>
            <person name="Labutti K."/>
            <person name="Zhao Z."/>
            <person name="Chiniquy J."/>
            <person name="Barry K."/>
            <person name="Brewer H.M."/>
            <person name="Purvine S.O."/>
            <person name="Wright A.T."/>
            <person name="Boxma B."/>
            <person name="Van Alen T."/>
            <person name="Hackstein J.H."/>
            <person name="Baker S.E."/>
            <person name="Grigoriev I.V."/>
            <person name="O'Malley M.A."/>
        </authorList>
    </citation>
    <scope>NUCLEOTIDE SEQUENCE [LARGE SCALE GENOMIC DNA]</scope>
    <source>
        <strain evidence="6 7">S4</strain>
    </source>
</reference>
<comment type="similarity">
    <text evidence="2">Belongs to the SNF5 family.</text>
</comment>
<dbReference type="EMBL" id="MCFG01000185">
    <property type="protein sequence ID" value="ORX79148.1"/>
    <property type="molecule type" value="Genomic_DNA"/>
</dbReference>
<evidence type="ECO:0000256" key="1">
    <source>
        <dbReference type="ARBA" id="ARBA00004123"/>
    </source>
</evidence>
<sequence length="209" mass="24555">LVPIRIDFDLNGVKFRDSFTWNLNETLITPEYFADIICEDFNLSHSVFQPVIVKAIKEQIDEYYMYSQMSEEVIDIKDSSTVNDLDIIIGDQWLKDQFEWDICNRRNNPEEFADKLIEDLGLEPEFKTAIAHSIREQIQAHVKSLYLSGYQFDGTPIQDDEIAQSFLVPVNEDTIIRNDKIVLDFAPDIYSLNDDDIERLERDYERESR</sequence>
<evidence type="ECO:0000256" key="4">
    <source>
        <dbReference type="ARBA" id="ARBA00023163"/>
    </source>
</evidence>
<feature type="non-terminal residue" evidence="6">
    <location>
        <position position="1"/>
    </location>
</feature>
<keyword evidence="7" id="KW-1185">Reference proteome</keyword>
<keyword evidence="5" id="KW-0539">Nucleus</keyword>
<dbReference type="GO" id="GO:0000228">
    <property type="term" value="C:nuclear chromosome"/>
    <property type="evidence" value="ECO:0007669"/>
    <property type="project" value="InterPro"/>
</dbReference>
<proteinExistence type="inferred from homology"/>
<organism evidence="6 7">
    <name type="scientific">Anaeromyces robustus</name>
    <dbReference type="NCBI Taxonomy" id="1754192"/>
    <lineage>
        <taxon>Eukaryota</taxon>
        <taxon>Fungi</taxon>
        <taxon>Fungi incertae sedis</taxon>
        <taxon>Chytridiomycota</taxon>
        <taxon>Chytridiomycota incertae sedis</taxon>
        <taxon>Neocallimastigomycetes</taxon>
        <taxon>Neocallimastigales</taxon>
        <taxon>Neocallimastigaceae</taxon>
        <taxon>Anaeromyces</taxon>
    </lineage>
</organism>
<evidence type="ECO:0000256" key="2">
    <source>
        <dbReference type="ARBA" id="ARBA00010239"/>
    </source>
</evidence>
<dbReference type="OrthoDB" id="515064at2759"/>
<dbReference type="Proteomes" id="UP000193944">
    <property type="component" value="Unassembled WGS sequence"/>
</dbReference>
<keyword evidence="4" id="KW-0804">Transcription</keyword>
<keyword evidence="3" id="KW-0805">Transcription regulation</keyword>
<dbReference type="PANTHER" id="PTHR10019">
    <property type="entry name" value="SNF5"/>
    <property type="match status" value="1"/>
</dbReference>
<dbReference type="STRING" id="1754192.A0A1Y1X0L5"/>
<reference evidence="6 7" key="2">
    <citation type="submission" date="2016-08" db="EMBL/GenBank/DDBJ databases">
        <title>Pervasive Adenine N6-methylation of Active Genes in Fungi.</title>
        <authorList>
            <consortium name="DOE Joint Genome Institute"/>
            <person name="Mondo S.J."/>
            <person name="Dannebaum R.O."/>
            <person name="Kuo R.C."/>
            <person name="Labutti K."/>
            <person name="Haridas S."/>
            <person name="Kuo A."/>
            <person name="Salamov A."/>
            <person name="Ahrendt S.R."/>
            <person name="Lipzen A."/>
            <person name="Sullivan W."/>
            <person name="Andreopoulos W.B."/>
            <person name="Clum A."/>
            <person name="Lindquist E."/>
            <person name="Daum C."/>
            <person name="Ramamoorthy G.K."/>
            <person name="Gryganskyi A."/>
            <person name="Culley D."/>
            <person name="Magnuson J.K."/>
            <person name="James T.Y."/>
            <person name="O'Malley M.A."/>
            <person name="Stajich J.E."/>
            <person name="Spatafora J.W."/>
            <person name="Visel A."/>
            <person name="Grigoriev I.V."/>
        </authorList>
    </citation>
    <scope>NUCLEOTIDE SEQUENCE [LARGE SCALE GENOMIC DNA]</scope>
    <source>
        <strain evidence="6 7">S4</strain>
    </source>
</reference>